<keyword evidence="5" id="KW-0804">Transcription</keyword>
<dbReference type="Gene3D" id="3.40.930.10">
    <property type="entry name" value="Mannitol-specific EII, Chain A"/>
    <property type="match status" value="1"/>
</dbReference>
<dbReference type="RefSeq" id="WP_056981772.1">
    <property type="nucleotide sequence ID" value="NZ_BKAM01000065.1"/>
</dbReference>
<dbReference type="InterPro" id="IPR007737">
    <property type="entry name" value="Mga_HTH"/>
</dbReference>
<dbReference type="EMBL" id="BKAM01000065">
    <property type="protein sequence ID" value="GEP73321.1"/>
    <property type="molecule type" value="Genomic_DNA"/>
</dbReference>
<evidence type="ECO:0000256" key="1">
    <source>
        <dbReference type="ARBA" id="ARBA00022679"/>
    </source>
</evidence>
<dbReference type="AlphaFoldDB" id="A0A512PQ49"/>
<evidence type="ECO:0000259" key="7">
    <source>
        <dbReference type="PROSITE" id="PS51099"/>
    </source>
</evidence>
<keyword evidence="4" id="KW-0010">Activator</keyword>
<dbReference type="InterPro" id="IPR013011">
    <property type="entry name" value="PTS_EIIB_2"/>
</dbReference>
<evidence type="ECO:0000313" key="9">
    <source>
        <dbReference type="EMBL" id="GEP73321.1"/>
    </source>
</evidence>
<dbReference type="SUPFAM" id="SSF52794">
    <property type="entry name" value="PTS system IIB component-like"/>
    <property type="match status" value="1"/>
</dbReference>
<dbReference type="InterPro" id="IPR050661">
    <property type="entry name" value="BglG_antiterminators"/>
</dbReference>
<sequence>MIKFSKYKHGNELLNILEESDSFIPATDLMDKLHLSRRSVFYLINKVNKELDSHELFGITNIQNMGYYLPEETAKELQTVREAPVFNGLTLVQRTLIIPFILISRNYSSLSYLSSYLSVSKNTIIRDLSSVEDTLKKQHLEIINTNKGKTVKGEELDKRRWVYENSDDLIQIYEQQTKIAINPIVPKQLELLEKITGNSLTDDAKVMLKCYLTWYLKRVKNPSMNLVDKNPDSHFSLAFTWANSLLQDSGVHNRSEAEYLTRIVNSRQFSFVNWDDPLIKTLKPITNSIIQRFNEVAGVSINPNENSLVSNLTVHLLSTYYRAKFNINYRHPSLDQIKVSYQETFDLTRIAVQPFEAFLKKKISDDEVALIALYFGGVLRNAYSTVSSSGQVLVVCSSGIGTSQLLLRKLKTTYPTVNFSGPMNVIQYENSTLDKVQLVISTIHLHPKKEIPIIHVSALPSDTEWNTINQALVRTNLITDDTLPQINVGTLMDIISTYSRIVDPDGLKDALKTYISRVSHKDQSIKNNTEDSTVLFPNDVQLVDQNADWGQAIKYSMAPLQKDGQIEPKYVNKIITLTKKHGPYMALGNGIMLAHASPNDGVNKLGISFTMFKQPFDLVDPSKKIKLIIGLAPIDEQRHLSYLGLLMKKLQDKKWLDNLYEASSETELIKILKQSDLLETANK</sequence>
<protein>
    <submittedName>
        <fullName evidence="9">PTS mannitol transporter subunit IIA</fullName>
    </submittedName>
</protein>
<dbReference type="GO" id="GO:0009401">
    <property type="term" value="P:phosphoenolpyruvate-dependent sugar phosphotransferase system"/>
    <property type="evidence" value="ECO:0007669"/>
    <property type="project" value="InterPro"/>
</dbReference>
<dbReference type="InterPro" id="IPR036634">
    <property type="entry name" value="PRD_sf"/>
</dbReference>
<dbReference type="PANTHER" id="PTHR30185:SF18">
    <property type="entry name" value="TRANSCRIPTIONAL REGULATOR MTLR"/>
    <property type="match status" value="1"/>
</dbReference>
<dbReference type="InterPro" id="IPR036095">
    <property type="entry name" value="PTS_EIIB-like_sf"/>
</dbReference>
<evidence type="ECO:0000256" key="4">
    <source>
        <dbReference type="ARBA" id="ARBA00023159"/>
    </source>
</evidence>
<proteinExistence type="predicted"/>
<dbReference type="Pfam" id="PF05043">
    <property type="entry name" value="Mga"/>
    <property type="match status" value="1"/>
</dbReference>
<evidence type="ECO:0000313" key="10">
    <source>
        <dbReference type="Proteomes" id="UP000321569"/>
    </source>
</evidence>
<dbReference type="Gene3D" id="1.10.10.10">
    <property type="entry name" value="Winged helix-like DNA-binding domain superfamily/Winged helix DNA-binding domain"/>
    <property type="match status" value="1"/>
</dbReference>
<dbReference type="CDD" id="cd05568">
    <property type="entry name" value="PTS_IIB_bgl_like"/>
    <property type="match status" value="1"/>
</dbReference>
<accession>A0A512PQ49</accession>
<evidence type="ECO:0000259" key="6">
    <source>
        <dbReference type="PROSITE" id="PS51094"/>
    </source>
</evidence>
<feature type="domain" description="PRD" evidence="8">
    <location>
        <begin position="277"/>
        <end position="385"/>
    </location>
</feature>
<evidence type="ECO:0000256" key="3">
    <source>
        <dbReference type="ARBA" id="ARBA00023015"/>
    </source>
</evidence>
<organism evidence="9 10">
    <name type="scientific">Lentilactobacillus rapi</name>
    <dbReference type="NCBI Taxonomy" id="481723"/>
    <lineage>
        <taxon>Bacteria</taxon>
        <taxon>Bacillati</taxon>
        <taxon>Bacillota</taxon>
        <taxon>Bacilli</taxon>
        <taxon>Lactobacillales</taxon>
        <taxon>Lactobacillaceae</taxon>
        <taxon>Lentilactobacillus</taxon>
    </lineage>
</organism>
<dbReference type="PROSITE" id="PS51099">
    <property type="entry name" value="PTS_EIIB_TYPE_2"/>
    <property type="match status" value="1"/>
</dbReference>
<dbReference type="InterPro" id="IPR002178">
    <property type="entry name" value="PTS_EIIA_type-2_dom"/>
</dbReference>
<dbReference type="Proteomes" id="UP000321569">
    <property type="component" value="Unassembled WGS sequence"/>
</dbReference>
<feature type="domain" description="PTS EIIA type-2" evidence="6">
    <location>
        <begin position="533"/>
        <end position="675"/>
    </location>
</feature>
<keyword evidence="1" id="KW-0808">Transferase</keyword>
<keyword evidence="3" id="KW-0805">Transcription regulation</keyword>
<name>A0A512PQ49_9LACO</name>
<dbReference type="PROSITE" id="PS51372">
    <property type="entry name" value="PRD_2"/>
    <property type="match status" value="1"/>
</dbReference>
<dbReference type="InterPro" id="IPR011608">
    <property type="entry name" value="PRD"/>
</dbReference>
<reference evidence="9 10" key="1">
    <citation type="submission" date="2019-07" db="EMBL/GenBank/DDBJ databases">
        <title>Whole genome shotgun sequence of Lactobacillus rapi NBRC 109618.</title>
        <authorList>
            <person name="Hosoyama A."/>
            <person name="Uohara A."/>
            <person name="Ohji S."/>
            <person name="Ichikawa N."/>
        </authorList>
    </citation>
    <scope>NUCLEOTIDE SEQUENCE [LARGE SCALE GENOMIC DNA]</scope>
    <source>
        <strain evidence="9 10">NBRC 109618</strain>
    </source>
</reference>
<gene>
    <name evidence="9" type="ORF">LRA02_21890</name>
</gene>
<dbReference type="SUPFAM" id="SSF55804">
    <property type="entry name" value="Phoshotransferase/anion transport protein"/>
    <property type="match status" value="1"/>
</dbReference>
<dbReference type="InterPro" id="IPR016152">
    <property type="entry name" value="PTrfase/Anion_transptr"/>
</dbReference>
<dbReference type="Gene3D" id="1.10.1790.10">
    <property type="entry name" value="PRD domain"/>
    <property type="match status" value="1"/>
</dbReference>
<dbReference type="PROSITE" id="PS51094">
    <property type="entry name" value="PTS_EIIA_TYPE_2"/>
    <property type="match status" value="1"/>
</dbReference>
<dbReference type="Gene3D" id="3.40.50.2300">
    <property type="match status" value="1"/>
</dbReference>
<dbReference type="STRING" id="1423795.FD12_GL001669"/>
<dbReference type="SUPFAM" id="SSF63520">
    <property type="entry name" value="PTS-regulatory domain, PRD"/>
    <property type="match status" value="1"/>
</dbReference>
<dbReference type="Pfam" id="PF00874">
    <property type="entry name" value="PRD"/>
    <property type="match status" value="1"/>
</dbReference>
<dbReference type="GO" id="GO:0008982">
    <property type="term" value="F:protein-N(PI)-phosphohistidine-sugar phosphotransferase activity"/>
    <property type="evidence" value="ECO:0007669"/>
    <property type="project" value="InterPro"/>
</dbReference>
<keyword evidence="2" id="KW-0677">Repeat</keyword>
<evidence type="ECO:0000259" key="8">
    <source>
        <dbReference type="PROSITE" id="PS51372"/>
    </source>
</evidence>
<dbReference type="GO" id="GO:0006355">
    <property type="term" value="P:regulation of DNA-templated transcription"/>
    <property type="evidence" value="ECO:0007669"/>
    <property type="project" value="InterPro"/>
</dbReference>
<dbReference type="InterPro" id="IPR036388">
    <property type="entry name" value="WH-like_DNA-bd_sf"/>
</dbReference>
<comment type="caution">
    <text evidence="9">The sequence shown here is derived from an EMBL/GenBank/DDBJ whole genome shotgun (WGS) entry which is preliminary data.</text>
</comment>
<evidence type="ECO:0000256" key="2">
    <source>
        <dbReference type="ARBA" id="ARBA00022737"/>
    </source>
</evidence>
<feature type="domain" description="PTS EIIB type-2" evidence="7">
    <location>
        <begin position="390"/>
        <end position="480"/>
    </location>
</feature>
<evidence type="ECO:0000256" key="5">
    <source>
        <dbReference type="ARBA" id="ARBA00023163"/>
    </source>
</evidence>
<dbReference type="Pfam" id="PF00359">
    <property type="entry name" value="PTS_EIIA_2"/>
    <property type="match status" value="1"/>
</dbReference>
<dbReference type="OrthoDB" id="369398at2"/>
<dbReference type="PANTHER" id="PTHR30185">
    <property type="entry name" value="CRYPTIC BETA-GLUCOSIDE BGL OPERON ANTITERMINATOR"/>
    <property type="match status" value="1"/>
</dbReference>